<dbReference type="InterPro" id="IPR042175">
    <property type="entry name" value="Cell/Rod_MreC_2"/>
</dbReference>
<dbReference type="PANTHER" id="PTHR34138">
    <property type="entry name" value="CELL SHAPE-DETERMINING PROTEIN MREC"/>
    <property type="match status" value="1"/>
</dbReference>
<comment type="similarity">
    <text evidence="1">Belongs to the MreC family.</text>
</comment>
<feature type="domain" description="Rod shape-determining protein MreC beta-barrel core" evidence="7">
    <location>
        <begin position="160"/>
        <end position="305"/>
    </location>
</feature>
<dbReference type="EMBL" id="DXCP01000044">
    <property type="protein sequence ID" value="HIY79980.1"/>
    <property type="molecule type" value="Genomic_DNA"/>
</dbReference>
<accession>A0A9D2CHU5</accession>
<reference evidence="8" key="2">
    <citation type="submission" date="2021-04" db="EMBL/GenBank/DDBJ databases">
        <authorList>
            <person name="Gilroy R."/>
        </authorList>
    </citation>
    <scope>NUCLEOTIDE SEQUENCE</scope>
    <source>
        <strain evidence="8">ChiHjej10B9-743</strain>
    </source>
</reference>
<dbReference type="Proteomes" id="UP000824133">
    <property type="component" value="Unassembled WGS sequence"/>
</dbReference>
<comment type="caution">
    <text evidence="8">The sequence shown here is derived from an EMBL/GenBank/DDBJ whole genome shotgun (WGS) entry which is preliminary data.</text>
</comment>
<dbReference type="InterPro" id="IPR055342">
    <property type="entry name" value="MreC_beta-barrel_core"/>
</dbReference>
<feature type="coiled-coil region" evidence="5">
    <location>
        <begin position="107"/>
        <end position="141"/>
    </location>
</feature>
<reference evidence="8" key="1">
    <citation type="journal article" date="2021" name="PeerJ">
        <title>Extensive microbial diversity within the chicken gut microbiome revealed by metagenomics and culture.</title>
        <authorList>
            <person name="Gilroy R."/>
            <person name="Ravi A."/>
            <person name="Getino M."/>
            <person name="Pursley I."/>
            <person name="Horton D.L."/>
            <person name="Alikhan N.F."/>
            <person name="Baker D."/>
            <person name="Gharbi K."/>
            <person name="Hall N."/>
            <person name="Watson M."/>
            <person name="Adriaenssens E.M."/>
            <person name="Foster-Nyarko E."/>
            <person name="Jarju S."/>
            <person name="Secka A."/>
            <person name="Antonio M."/>
            <person name="Oren A."/>
            <person name="Chaudhuri R.R."/>
            <person name="La Ragione R."/>
            <person name="Hildebrand F."/>
            <person name="Pallen M.J."/>
        </authorList>
    </citation>
    <scope>NUCLEOTIDE SEQUENCE</scope>
    <source>
        <strain evidence="8">ChiHjej10B9-743</strain>
    </source>
</reference>
<dbReference type="GO" id="GO:0008360">
    <property type="term" value="P:regulation of cell shape"/>
    <property type="evidence" value="ECO:0007669"/>
    <property type="project" value="UniProtKB-KW"/>
</dbReference>
<keyword evidence="3" id="KW-0133">Cell shape</keyword>
<feature type="compositionally biased region" description="Acidic residues" evidence="6">
    <location>
        <begin position="332"/>
        <end position="355"/>
    </location>
</feature>
<gene>
    <name evidence="8" type="primary">mreC</name>
    <name evidence="8" type="ORF">IAA42_06050</name>
</gene>
<dbReference type="InterPro" id="IPR007221">
    <property type="entry name" value="MreC"/>
</dbReference>
<sequence>MDARRFSRQTRSRADSSRARGSRVPLSSRGRSVTPTLGKKRSSAGGREFVACLVVSIALFTLSCQSGDSGPLEMVRGAFQTVTSPVRTLGATVMAPVRGLGNVFANLTADQATLSELQDEVDELRARNAELEEDASSAQRLQDLLDLRDNNDLQSVAARIISGSTDSWSSTVTLDKGSSSGLTPGMPVTTSSGVIGQIVSCSATTSTVRLLSDESSSISAMIQSSRAQGMLSGSASGEVRLELVSTDQEVATGDVVVTSGLGGVFPKGLPLGEVVSVTSNPGDLYLDIIVDLYADTTRSEEVLVITSITEEQRATADDIAEADAQERTNSEGDQDSQQDDGAQDEGAQDDEGQSE</sequence>
<evidence type="ECO:0000313" key="9">
    <source>
        <dbReference type="Proteomes" id="UP000824133"/>
    </source>
</evidence>
<dbReference type="GO" id="GO:0005886">
    <property type="term" value="C:plasma membrane"/>
    <property type="evidence" value="ECO:0007669"/>
    <property type="project" value="TreeGrafter"/>
</dbReference>
<dbReference type="NCBIfam" id="TIGR00219">
    <property type="entry name" value="mreC"/>
    <property type="match status" value="1"/>
</dbReference>
<feature type="region of interest" description="Disordered" evidence="6">
    <location>
        <begin position="312"/>
        <end position="355"/>
    </location>
</feature>
<keyword evidence="5" id="KW-0175">Coiled coil</keyword>
<evidence type="ECO:0000256" key="3">
    <source>
        <dbReference type="ARBA" id="ARBA00022960"/>
    </source>
</evidence>
<name>A0A9D2CHU5_9ACTN</name>
<dbReference type="Gene3D" id="2.40.10.340">
    <property type="entry name" value="Rod shape-determining protein MreC, domain 1"/>
    <property type="match status" value="1"/>
</dbReference>
<organism evidence="8 9">
    <name type="scientific">Candidatus Olsenella excrementavium</name>
    <dbReference type="NCBI Taxonomy" id="2838709"/>
    <lineage>
        <taxon>Bacteria</taxon>
        <taxon>Bacillati</taxon>
        <taxon>Actinomycetota</taxon>
        <taxon>Coriobacteriia</taxon>
        <taxon>Coriobacteriales</taxon>
        <taxon>Atopobiaceae</taxon>
        <taxon>Olsenella</taxon>
    </lineage>
</organism>
<feature type="region of interest" description="Disordered" evidence="6">
    <location>
        <begin position="1"/>
        <end position="42"/>
    </location>
</feature>
<feature type="compositionally biased region" description="Basic residues" evidence="6">
    <location>
        <begin position="1"/>
        <end position="11"/>
    </location>
</feature>
<dbReference type="PANTHER" id="PTHR34138:SF1">
    <property type="entry name" value="CELL SHAPE-DETERMINING PROTEIN MREC"/>
    <property type="match status" value="1"/>
</dbReference>
<evidence type="ECO:0000313" key="8">
    <source>
        <dbReference type="EMBL" id="HIY79980.1"/>
    </source>
</evidence>
<dbReference type="Gene3D" id="2.40.10.350">
    <property type="entry name" value="Rod shape-determining protein MreC, domain 2"/>
    <property type="match status" value="1"/>
</dbReference>
<dbReference type="Pfam" id="PF04085">
    <property type="entry name" value="MreC"/>
    <property type="match status" value="1"/>
</dbReference>
<evidence type="ECO:0000256" key="4">
    <source>
        <dbReference type="ARBA" id="ARBA00032089"/>
    </source>
</evidence>
<proteinExistence type="inferred from homology"/>
<evidence type="ECO:0000256" key="2">
    <source>
        <dbReference type="ARBA" id="ARBA00013855"/>
    </source>
</evidence>
<evidence type="ECO:0000256" key="5">
    <source>
        <dbReference type="SAM" id="Coils"/>
    </source>
</evidence>
<evidence type="ECO:0000256" key="6">
    <source>
        <dbReference type="SAM" id="MobiDB-lite"/>
    </source>
</evidence>
<evidence type="ECO:0000259" key="7">
    <source>
        <dbReference type="Pfam" id="PF04085"/>
    </source>
</evidence>
<protein>
    <recommendedName>
        <fullName evidence="2">Cell shape-determining protein MreC</fullName>
    </recommendedName>
    <alternativeName>
        <fullName evidence="4">Cell shape protein MreC</fullName>
    </alternativeName>
</protein>
<evidence type="ECO:0000256" key="1">
    <source>
        <dbReference type="ARBA" id="ARBA00009369"/>
    </source>
</evidence>
<dbReference type="AlphaFoldDB" id="A0A9D2CHU5"/>
<dbReference type="InterPro" id="IPR042177">
    <property type="entry name" value="Cell/Rod_1"/>
</dbReference>